<organism evidence="2 3">
    <name type="scientific">Vitis vinifera</name>
    <name type="common">Grape</name>
    <dbReference type="NCBI Taxonomy" id="29760"/>
    <lineage>
        <taxon>Eukaryota</taxon>
        <taxon>Viridiplantae</taxon>
        <taxon>Streptophyta</taxon>
        <taxon>Embryophyta</taxon>
        <taxon>Tracheophyta</taxon>
        <taxon>Spermatophyta</taxon>
        <taxon>Magnoliopsida</taxon>
        <taxon>eudicotyledons</taxon>
        <taxon>Gunneridae</taxon>
        <taxon>Pentapetalae</taxon>
        <taxon>rosids</taxon>
        <taxon>Vitales</taxon>
        <taxon>Vitaceae</taxon>
        <taxon>Viteae</taxon>
        <taxon>Vitis</taxon>
    </lineage>
</organism>
<reference evidence="2 3" key="1">
    <citation type="journal article" date="2018" name="PLoS Genet.">
        <title>Population sequencing reveals clonal diversity and ancestral inbreeding in the grapevine cultivar Chardonnay.</title>
        <authorList>
            <person name="Roach M.J."/>
            <person name="Johnson D.L."/>
            <person name="Bohlmann J."/>
            <person name="van Vuuren H.J."/>
            <person name="Jones S.J."/>
            <person name="Pretorius I.S."/>
            <person name="Schmidt S.A."/>
            <person name="Borneman A.R."/>
        </authorList>
    </citation>
    <scope>NUCLEOTIDE SEQUENCE [LARGE SCALE GENOMIC DNA]</scope>
    <source>
        <strain evidence="3">cv. Chardonnay</strain>
        <tissue evidence="2">Leaf</tissue>
    </source>
</reference>
<accession>A0A438GQ60</accession>
<sequence length="262" mass="28508">MELEERSSSARASSVPAEAEEGMDPELRVFQAENGVGLTPRGWRGTDEALMEEASRYDAGPSPLSQLGHRGHSHLSSSSFGGIAEAVGTSEGVIVGAEGELDCYEISLGRISAASACGDGSGLFRDSGDAEKENELALVPVGELFMSLCEEEEACHIEEGESGEGWSTSSLARFSHCLGMPTEGFEEEILYLLRRMKGRMGQKGREGVTRKKSLKSSKSSRELKKLEWTVSYKRRKWDLARGFLEGLQDQGVNEDKNSVMEC</sequence>
<comment type="caution">
    <text evidence="2">The sequence shown here is derived from an EMBL/GenBank/DDBJ whole genome shotgun (WGS) entry which is preliminary data.</text>
</comment>
<proteinExistence type="predicted"/>
<evidence type="ECO:0000313" key="2">
    <source>
        <dbReference type="EMBL" id="RVW74318.1"/>
    </source>
</evidence>
<feature type="region of interest" description="Disordered" evidence="1">
    <location>
        <begin position="1"/>
        <end position="26"/>
    </location>
</feature>
<evidence type="ECO:0000256" key="1">
    <source>
        <dbReference type="SAM" id="MobiDB-lite"/>
    </source>
</evidence>
<gene>
    <name evidence="2" type="ORF">CK203_053252</name>
</gene>
<feature type="region of interest" description="Disordered" evidence="1">
    <location>
        <begin position="202"/>
        <end position="222"/>
    </location>
</feature>
<dbReference type="AlphaFoldDB" id="A0A438GQ60"/>
<dbReference type="Proteomes" id="UP000288805">
    <property type="component" value="Unassembled WGS sequence"/>
</dbReference>
<dbReference type="EMBL" id="QGNW01000372">
    <property type="protein sequence ID" value="RVW74318.1"/>
    <property type="molecule type" value="Genomic_DNA"/>
</dbReference>
<evidence type="ECO:0000313" key="3">
    <source>
        <dbReference type="Proteomes" id="UP000288805"/>
    </source>
</evidence>
<name>A0A438GQ60_VITVI</name>
<protein>
    <submittedName>
        <fullName evidence="2">Uncharacterized protein</fullName>
    </submittedName>
</protein>